<protein>
    <recommendedName>
        <fullName evidence="6">Pentatricopeptide repeat-containing protein</fullName>
    </recommendedName>
</protein>
<gene>
    <name evidence="4" type="ORF">IFM89_008121</name>
</gene>
<keyword evidence="2" id="KW-0677">Repeat</keyword>
<dbReference type="InterPro" id="IPR011990">
    <property type="entry name" value="TPR-like_helical_dom_sf"/>
</dbReference>
<keyword evidence="5" id="KW-1185">Reference proteome</keyword>
<evidence type="ECO:0000313" key="5">
    <source>
        <dbReference type="Proteomes" id="UP000631114"/>
    </source>
</evidence>
<evidence type="ECO:0008006" key="6">
    <source>
        <dbReference type="Google" id="ProtNLM"/>
    </source>
</evidence>
<dbReference type="PANTHER" id="PTHR47939:SF12">
    <property type="entry name" value="PENTACOTRIPEPTIDE-REPEAT REGION OF PRORP DOMAIN-CONTAINING PROTEIN"/>
    <property type="match status" value="1"/>
</dbReference>
<evidence type="ECO:0000256" key="1">
    <source>
        <dbReference type="ARBA" id="ARBA00007626"/>
    </source>
</evidence>
<dbReference type="InterPro" id="IPR002885">
    <property type="entry name" value="PPR_rpt"/>
</dbReference>
<feature type="repeat" description="PPR" evidence="3">
    <location>
        <begin position="77"/>
        <end position="111"/>
    </location>
</feature>
<dbReference type="OrthoDB" id="1846553at2759"/>
<dbReference type="Pfam" id="PF13041">
    <property type="entry name" value="PPR_2"/>
    <property type="match status" value="2"/>
</dbReference>
<comment type="similarity">
    <text evidence="1">Belongs to the PPR family. P subfamily.</text>
</comment>
<dbReference type="EMBL" id="JADFTS010000001">
    <property type="protein sequence ID" value="KAF9624183.1"/>
    <property type="molecule type" value="Genomic_DNA"/>
</dbReference>
<evidence type="ECO:0000256" key="2">
    <source>
        <dbReference type="ARBA" id="ARBA00022737"/>
    </source>
</evidence>
<dbReference type="AlphaFoldDB" id="A0A835IVV6"/>
<organism evidence="4 5">
    <name type="scientific">Coptis chinensis</name>
    <dbReference type="NCBI Taxonomy" id="261450"/>
    <lineage>
        <taxon>Eukaryota</taxon>
        <taxon>Viridiplantae</taxon>
        <taxon>Streptophyta</taxon>
        <taxon>Embryophyta</taxon>
        <taxon>Tracheophyta</taxon>
        <taxon>Spermatophyta</taxon>
        <taxon>Magnoliopsida</taxon>
        <taxon>Ranunculales</taxon>
        <taxon>Ranunculaceae</taxon>
        <taxon>Coptidoideae</taxon>
        <taxon>Coptis</taxon>
    </lineage>
</organism>
<dbReference type="PROSITE" id="PS51375">
    <property type="entry name" value="PPR"/>
    <property type="match status" value="3"/>
</dbReference>
<evidence type="ECO:0000313" key="4">
    <source>
        <dbReference type="EMBL" id="KAF9624183.1"/>
    </source>
</evidence>
<feature type="repeat" description="PPR" evidence="3">
    <location>
        <begin position="143"/>
        <end position="177"/>
    </location>
</feature>
<dbReference type="NCBIfam" id="TIGR00756">
    <property type="entry name" value="PPR"/>
    <property type="match status" value="3"/>
</dbReference>
<sequence>MGERKLVNDKTFRIGVKYLAEARELKKCVDIFHLMNAYGFVYELERLNKVIETLCGEKLVFEAKYIVMKMKEFVQLNGVTYKLLIIGFCEVGDTIEASKIWNLMVDEGFELEVDAVEAMMDTFFKNNRVDEGLKLFRSVGDLGLSSYRLVINWLCKKGMVLQSYVLFDEMIKRGIHADNATLASLVYGLLCRRRIREAYKIVEGIEKVDICVYHALIKGLLKLRKASEATQVFREMISKGCEPIMHTYIMLLQGHLGKRGRKGPDPVVNFETIFVGGLVKLGKSLEATKYVERIMSGGVEVPRFDYNKFLHSFSNEEGVTMFEDVGKKLREVGLVDLADIFQRYGEKMTTRDRRRRLPEA</sequence>
<dbReference type="Proteomes" id="UP000631114">
    <property type="component" value="Unassembled WGS sequence"/>
</dbReference>
<dbReference type="PANTHER" id="PTHR47939">
    <property type="entry name" value="MEMBRANE-ASSOCIATED SALT-INDUCIBLE PROTEIN-LIKE"/>
    <property type="match status" value="1"/>
</dbReference>
<proteinExistence type="inferred from homology"/>
<reference evidence="4 5" key="1">
    <citation type="submission" date="2020-10" db="EMBL/GenBank/DDBJ databases">
        <title>The Coptis chinensis genome and diversification of protoberbering-type alkaloids.</title>
        <authorList>
            <person name="Wang B."/>
            <person name="Shu S."/>
            <person name="Song C."/>
            <person name="Liu Y."/>
        </authorList>
    </citation>
    <scope>NUCLEOTIDE SEQUENCE [LARGE SCALE GENOMIC DNA]</scope>
    <source>
        <strain evidence="4">HL-2020</strain>
        <tissue evidence="4">Leaf</tissue>
    </source>
</reference>
<comment type="caution">
    <text evidence="4">The sequence shown here is derived from an EMBL/GenBank/DDBJ whole genome shotgun (WGS) entry which is preliminary data.</text>
</comment>
<dbReference type="Gene3D" id="1.25.40.10">
    <property type="entry name" value="Tetratricopeptide repeat domain"/>
    <property type="match status" value="2"/>
</dbReference>
<dbReference type="Pfam" id="PF01535">
    <property type="entry name" value="PPR"/>
    <property type="match status" value="2"/>
</dbReference>
<feature type="repeat" description="PPR" evidence="3">
    <location>
        <begin position="209"/>
        <end position="243"/>
    </location>
</feature>
<accession>A0A835IVV6</accession>
<dbReference type="InterPro" id="IPR050667">
    <property type="entry name" value="PPR-containing_protein"/>
</dbReference>
<name>A0A835IVV6_9MAGN</name>
<evidence type="ECO:0000256" key="3">
    <source>
        <dbReference type="PROSITE-ProRule" id="PRU00708"/>
    </source>
</evidence>